<dbReference type="RefSeq" id="WP_072903712.1">
    <property type="nucleotide sequence ID" value="NZ_FRAD01000013.1"/>
</dbReference>
<proteinExistence type="predicted"/>
<accession>A0A1M6PLE5</accession>
<reference evidence="1 2" key="1">
    <citation type="submission" date="2016-11" db="EMBL/GenBank/DDBJ databases">
        <authorList>
            <person name="Jaros S."/>
            <person name="Januszkiewicz K."/>
            <person name="Wedrychowicz H."/>
        </authorList>
    </citation>
    <scope>NUCLEOTIDE SEQUENCE [LARGE SCALE GENOMIC DNA]</scope>
    <source>
        <strain evidence="1 2">DSM 3090</strain>
    </source>
</reference>
<protein>
    <submittedName>
        <fullName evidence="1">Uncharacterized protein</fullName>
    </submittedName>
</protein>
<organism evidence="1 2">
    <name type="scientific">Hathewaya proteolytica DSM 3090</name>
    <dbReference type="NCBI Taxonomy" id="1121331"/>
    <lineage>
        <taxon>Bacteria</taxon>
        <taxon>Bacillati</taxon>
        <taxon>Bacillota</taxon>
        <taxon>Clostridia</taxon>
        <taxon>Eubacteriales</taxon>
        <taxon>Clostridiaceae</taxon>
        <taxon>Hathewaya</taxon>
    </lineage>
</organism>
<keyword evidence="2" id="KW-1185">Reference proteome</keyword>
<gene>
    <name evidence="1" type="ORF">SAMN02745248_01751</name>
</gene>
<evidence type="ECO:0000313" key="2">
    <source>
        <dbReference type="Proteomes" id="UP000183952"/>
    </source>
</evidence>
<dbReference type="AlphaFoldDB" id="A0A1M6PLE5"/>
<dbReference type="EMBL" id="FRAD01000013">
    <property type="protein sequence ID" value="SHK08782.1"/>
    <property type="molecule type" value="Genomic_DNA"/>
</dbReference>
<dbReference type="OrthoDB" id="5845122at2"/>
<dbReference type="Proteomes" id="UP000183952">
    <property type="component" value="Unassembled WGS sequence"/>
</dbReference>
<dbReference type="STRING" id="1121331.SAMN02745248_01751"/>
<sequence length="1134" mass="127371">MRKKIARDSDTNTIIKKEDIKNLDVSQFEKLNVGGIDEENIEALKQVMSLSDQQSFLKADIESFLNQIDNNIILINSAVDNFNETDGKNNINLDVFHQAGITGITGENIKFVLKKLSDQKVSADLGKIGTVAFEDVAKDTKTKKPRYTFTAKEIQKVVNDINNSLNILSKKLMLIRDIYELPTNTENNYDTKISLVKIELNRILNHEINGGNDKNVQVDIVKNGDKYSVFLIQNGVYIVKHNVYIEIKQGKPENPSKPDDGNEELHLNIDEHGIQVAEMGIRIVGSSCKNANITFRISSEDEDYVYLDQINADDKGKFDKYISMEECDSKAYKIHIVASNKTKSISKSIEFNYKSLRVPMVKENLVQGKDFFVTDNYDGVVDKIKFNAGIFYEEDLTIKLYRLKDNAYGVGEDNLENPVVLSCKTKQNDSGEVVLDEVELGDLQKGEYRFLLTATGKNDMESEKDDGHVITITLAQGNLEQEELKNQAYKLVSKAEIDNTKESYDAAKVIVDKIKDTVLKNELMARLNKVKECIDNSQINQGVGFKVLGVYGSAGVARVKMQLVFKGTNTVIRDNLNDYVFNVTSHEMVEKPEIDRNGYVFIKIKQEDLFNRDKNKAQGAIKITITKKDESKTVVAKGNLNKEVNQGEYYVFIKPQDIAESTKGGKLNITSIECKPEGIINPEISSGGSIQFMPVKVGETVVTVKVSDGVSEESISFKVVVAKPAPKLLKENLQQDVDFMVTYDEHANPKKISFHKGIFAEVGYEVRLYKWNDKNGDNILNRDNELGEYITLDSKTTSDAEGNIVLLEGDISGIDIKQHKYIVTAVDLSTSKESRISQDFGFVIKQKVMLPEKDEAQIQKEALEAVVKAEGSKLQVDVDSAREIVKESNNEEFKKNMITRLDYMANRIKKLEEGKEVIGIEVVSTSNKTLGTTSILFQLVNEKNGQLIKEDLNSFNYHAINCMAQLNNDSEVKILGDKIMITVDREFTSKEDVKKYFIIDVTRKSEANVPVFNNTMEITGIEFYNKALRSTIKGIAKTDLDKLIFDFSKFKIVLDDKSYTLQSNYTKAEKYYKYTAGEYGLGTSSFGMGLTESDVKGVSDVIGGKRNAKLVLEDGWSIHSENGLAKGKSIIIEL</sequence>
<name>A0A1M6PLE5_9CLOT</name>
<evidence type="ECO:0000313" key="1">
    <source>
        <dbReference type="EMBL" id="SHK08782.1"/>
    </source>
</evidence>